<comment type="caution">
    <text evidence="1">The sequence shown here is derived from an EMBL/GenBank/DDBJ whole genome shotgun (WGS) entry which is preliminary data.</text>
</comment>
<evidence type="ECO:0000313" key="2">
    <source>
        <dbReference type="Proteomes" id="UP001163321"/>
    </source>
</evidence>
<proteinExistence type="predicted"/>
<organism evidence="1 2">
    <name type="scientific">Peronosclerospora sorghi</name>
    <dbReference type="NCBI Taxonomy" id="230839"/>
    <lineage>
        <taxon>Eukaryota</taxon>
        <taxon>Sar</taxon>
        <taxon>Stramenopiles</taxon>
        <taxon>Oomycota</taxon>
        <taxon>Peronosporomycetes</taxon>
        <taxon>Peronosporales</taxon>
        <taxon>Peronosporaceae</taxon>
        <taxon>Peronosclerospora</taxon>
    </lineage>
</organism>
<gene>
    <name evidence="1" type="ORF">PsorP6_002133</name>
</gene>
<accession>A0ACC0WTY2</accession>
<dbReference type="EMBL" id="CM047580">
    <property type="protein sequence ID" value="KAI9921514.1"/>
    <property type="molecule type" value="Genomic_DNA"/>
</dbReference>
<reference evidence="1 2" key="1">
    <citation type="journal article" date="2022" name="bioRxiv">
        <title>The genome of the oomycete Peronosclerospora sorghi, a cosmopolitan pathogen of maize and sorghum, is inflated with dispersed pseudogenes.</title>
        <authorList>
            <person name="Fletcher K."/>
            <person name="Martin F."/>
            <person name="Isakeit T."/>
            <person name="Cavanaugh K."/>
            <person name="Magill C."/>
            <person name="Michelmore R."/>
        </authorList>
    </citation>
    <scope>NUCLEOTIDE SEQUENCE [LARGE SCALE GENOMIC DNA]</scope>
    <source>
        <strain evidence="1">P6</strain>
    </source>
</reference>
<name>A0ACC0WTY2_9STRA</name>
<evidence type="ECO:0000313" key="1">
    <source>
        <dbReference type="EMBL" id="KAI9921514.1"/>
    </source>
</evidence>
<keyword evidence="2" id="KW-1185">Reference proteome</keyword>
<dbReference type="Proteomes" id="UP001163321">
    <property type="component" value="Chromosome 1"/>
</dbReference>
<protein>
    <submittedName>
        <fullName evidence="1">Uncharacterized protein</fullName>
    </submittedName>
</protein>
<sequence length="161" mass="18074">MCHIMTSQRVMQPSIAGSQVYLFMHCVTEDDSCIILERLVSPCLVVDKRVHDKHSGGHPLIVTEEKSAKRRENAHNDSVRARALGRDVIVVIMDVHRNTSSHWGAKLSAGSESSKVSMKCSVWSVEMRMYTSIIPKKRGGTTAPFMFVCQQFMMHVGLVEE</sequence>